<dbReference type="Gene3D" id="1.10.10.10">
    <property type="entry name" value="Winged helix-like DNA-binding domain superfamily/Winged helix DNA-binding domain"/>
    <property type="match status" value="1"/>
</dbReference>
<feature type="domain" description="RNA polymerase sigma factor 70 region 4 type 2" evidence="7">
    <location>
        <begin position="133"/>
        <end position="183"/>
    </location>
</feature>
<evidence type="ECO:0000256" key="4">
    <source>
        <dbReference type="ARBA" id="ARBA00023163"/>
    </source>
</evidence>
<dbReference type="InterPro" id="IPR036388">
    <property type="entry name" value="WH-like_DNA-bd_sf"/>
</dbReference>
<dbReference type="InterPro" id="IPR007627">
    <property type="entry name" value="RNA_pol_sigma70_r2"/>
</dbReference>
<feature type="region of interest" description="Disordered" evidence="5">
    <location>
        <begin position="1"/>
        <end position="23"/>
    </location>
</feature>
<keyword evidence="10" id="KW-1185">Reference proteome</keyword>
<dbReference type="InterPro" id="IPR014284">
    <property type="entry name" value="RNA_pol_sigma-70_dom"/>
</dbReference>
<evidence type="ECO:0000259" key="6">
    <source>
        <dbReference type="Pfam" id="PF04542"/>
    </source>
</evidence>
<dbReference type="Pfam" id="PF04542">
    <property type="entry name" value="Sigma70_r2"/>
    <property type="match status" value="1"/>
</dbReference>
<dbReference type="InterPro" id="IPR046531">
    <property type="entry name" value="DUF6596"/>
</dbReference>
<dbReference type="SUPFAM" id="SSF88659">
    <property type="entry name" value="Sigma3 and sigma4 domains of RNA polymerase sigma factors"/>
    <property type="match status" value="1"/>
</dbReference>
<proteinExistence type="inferred from homology"/>
<reference evidence="9 10" key="1">
    <citation type="submission" date="2020-04" db="EMBL/GenBank/DDBJ databases">
        <title>Genome sequence of Streptomyces galbus strain I339.</title>
        <authorList>
            <person name="Silva E.A.N."/>
            <person name="Merces M."/>
            <person name="Castelo Branco A.P.O.T."/>
            <person name="Vasconcelos P.C."/>
            <person name="Costa N.P."/>
            <person name="Marinho G.C.S."/>
            <person name="Oliveira C.J.B."/>
            <person name="Araujo D."/>
            <person name="Rodrigues Junior V.S."/>
            <person name="Almeida R."/>
            <person name="Silva Filho U.R."/>
            <person name="Andrade A.S.A."/>
            <person name="Cibulski S.P."/>
        </authorList>
    </citation>
    <scope>NUCLEOTIDE SEQUENCE [LARGE SCALE GENOMIC DNA]</scope>
    <source>
        <strain evidence="9 10">I339</strain>
    </source>
</reference>
<dbReference type="Proteomes" id="UP000744032">
    <property type="component" value="Unassembled WGS sequence"/>
</dbReference>
<dbReference type="Gene3D" id="1.10.1740.10">
    <property type="match status" value="1"/>
</dbReference>
<dbReference type="EMBL" id="JAAXMD010000468">
    <property type="protein sequence ID" value="NKQ28626.1"/>
    <property type="molecule type" value="Genomic_DNA"/>
</dbReference>
<name>A0ABX1IWH7_STRGB</name>
<gene>
    <name evidence="9" type="ORF">HF200_30760</name>
</gene>
<evidence type="ECO:0000256" key="2">
    <source>
        <dbReference type="ARBA" id="ARBA00023015"/>
    </source>
</evidence>
<dbReference type="InterPro" id="IPR013325">
    <property type="entry name" value="RNA_pol_sigma_r2"/>
</dbReference>
<dbReference type="SUPFAM" id="SSF88946">
    <property type="entry name" value="Sigma2 domain of RNA polymerase sigma factors"/>
    <property type="match status" value="1"/>
</dbReference>
<sequence>MWAVERQPTAAAPERGRPGTDDSRRAIETVFRLESPRVVAAAARVVRDVGIAEELAQDALVAALEQWPRDGVPDNPGAWLTTTARRRAVDLVRRRETYARKLAELGRDLDTVQPFEEPADPDDIDDDLLRLVFTACHPVLSAEARTALVLRLLGGLSTAEIARAFLVPEPTVAQRIVRAKRTLARRNVAFEVPYGPDREARLGSVLDVIYLIFNEGYAATAGDDWLRPALCEDALRLARRLQGLMPKEPEVHALASLLEFQASRTPARTDPDGRPVLLRDQDRRRWNRMLITRGITALARAESAGSGPPGPYALQAAIAACHAHAYTYAETDWRTIATLYGLLAVRSPSPVVELNRAVAVSMAEGPAEALALVDALAGEPALRDYHLLPSVRGDLLTRLGRTAEARAELERAAALTSNTRERDLLLERLRDLDDGS</sequence>
<keyword evidence="3" id="KW-0731">Sigma factor</keyword>
<evidence type="ECO:0000256" key="1">
    <source>
        <dbReference type="ARBA" id="ARBA00010641"/>
    </source>
</evidence>
<dbReference type="Pfam" id="PF08281">
    <property type="entry name" value="Sigma70_r4_2"/>
    <property type="match status" value="1"/>
</dbReference>
<evidence type="ECO:0000313" key="10">
    <source>
        <dbReference type="Proteomes" id="UP000744032"/>
    </source>
</evidence>
<evidence type="ECO:0000313" key="9">
    <source>
        <dbReference type="EMBL" id="NKQ28626.1"/>
    </source>
</evidence>
<evidence type="ECO:0000259" key="8">
    <source>
        <dbReference type="Pfam" id="PF20239"/>
    </source>
</evidence>
<dbReference type="InterPro" id="IPR013249">
    <property type="entry name" value="RNA_pol_sigma70_r4_t2"/>
</dbReference>
<feature type="compositionally biased region" description="Basic and acidic residues" evidence="5">
    <location>
        <begin position="14"/>
        <end position="23"/>
    </location>
</feature>
<dbReference type="PANTHER" id="PTHR47756:SF1">
    <property type="entry name" value="BLL0085 PROTEIN"/>
    <property type="match status" value="1"/>
</dbReference>
<organism evidence="9 10">
    <name type="scientific">Streptomyces galbus</name>
    <dbReference type="NCBI Taxonomy" id="33898"/>
    <lineage>
        <taxon>Bacteria</taxon>
        <taxon>Bacillati</taxon>
        <taxon>Actinomycetota</taxon>
        <taxon>Actinomycetes</taxon>
        <taxon>Kitasatosporales</taxon>
        <taxon>Streptomycetaceae</taxon>
        <taxon>Streptomyces</taxon>
    </lineage>
</organism>
<dbReference type="PANTHER" id="PTHR47756">
    <property type="entry name" value="BLL6612 PROTEIN-RELATED"/>
    <property type="match status" value="1"/>
</dbReference>
<keyword evidence="4" id="KW-0804">Transcription</keyword>
<dbReference type="NCBIfam" id="TIGR02937">
    <property type="entry name" value="sigma70-ECF"/>
    <property type="match status" value="1"/>
</dbReference>
<evidence type="ECO:0000256" key="3">
    <source>
        <dbReference type="ARBA" id="ARBA00023082"/>
    </source>
</evidence>
<feature type="domain" description="DUF6596" evidence="8">
    <location>
        <begin position="201"/>
        <end position="301"/>
    </location>
</feature>
<comment type="similarity">
    <text evidence="1">Belongs to the sigma-70 factor family. ECF subfamily.</text>
</comment>
<feature type="domain" description="RNA polymerase sigma-70 region 2" evidence="6">
    <location>
        <begin position="32"/>
        <end position="95"/>
    </location>
</feature>
<protein>
    <submittedName>
        <fullName evidence="9">Sigma-70 family RNA polymerase sigma factor</fullName>
    </submittedName>
</protein>
<comment type="caution">
    <text evidence="9">The sequence shown here is derived from an EMBL/GenBank/DDBJ whole genome shotgun (WGS) entry which is preliminary data.</text>
</comment>
<evidence type="ECO:0000259" key="7">
    <source>
        <dbReference type="Pfam" id="PF08281"/>
    </source>
</evidence>
<accession>A0ABX1IWH7</accession>
<evidence type="ECO:0000256" key="5">
    <source>
        <dbReference type="SAM" id="MobiDB-lite"/>
    </source>
</evidence>
<dbReference type="InterPro" id="IPR013324">
    <property type="entry name" value="RNA_pol_sigma_r3/r4-like"/>
</dbReference>
<keyword evidence="2" id="KW-0805">Transcription regulation</keyword>
<dbReference type="Pfam" id="PF20239">
    <property type="entry name" value="DUF6596"/>
    <property type="match status" value="1"/>
</dbReference>
<dbReference type="RefSeq" id="WP_168376279.1">
    <property type="nucleotide sequence ID" value="NZ_JAAXMD010000468.1"/>
</dbReference>